<dbReference type="Proteomes" id="UP000631535">
    <property type="component" value="Unassembled WGS sequence"/>
</dbReference>
<evidence type="ECO:0000313" key="6">
    <source>
        <dbReference type="Proteomes" id="UP000631535"/>
    </source>
</evidence>
<evidence type="ECO:0000256" key="2">
    <source>
        <dbReference type="ARBA" id="ARBA00022801"/>
    </source>
</evidence>
<protein>
    <submittedName>
        <fullName evidence="5">Lipase</fullName>
    </submittedName>
</protein>
<gene>
    <name evidence="5" type="ORF">GCM10012287_52690</name>
</gene>
<dbReference type="Pfam" id="PF12740">
    <property type="entry name" value="PETase"/>
    <property type="match status" value="1"/>
</dbReference>
<dbReference type="EMBL" id="BMMP01000023">
    <property type="protein sequence ID" value="GGO57248.1"/>
    <property type="molecule type" value="Genomic_DNA"/>
</dbReference>
<dbReference type="InterPro" id="IPR029058">
    <property type="entry name" value="AB_hydrolase_fold"/>
</dbReference>
<evidence type="ECO:0000313" key="5">
    <source>
        <dbReference type="EMBL" id="GGO57248.1"/>
    </source>
</evidence>
<dbReference type="SUPFAM" id="SSF53474">
    <property type="entry name" value="alpha/beta-Hydrolases"/>
    <property type="match status" value="1"/>
</dbReference>
<accession>A0ABQ2MSW8</accession>
<feature type="domain" description="PET hydrolase/cutinase-like" evidence="4">
    <location>
        <begin position="79"/>
        <end position="325"/>
    </location>
</feature>
<dbReference type="InterPro" id="IPR050261">
    <property type="entry name" value="FrsA_esterase"/>
</dbReference>
<dbReference type="InterPro" id="IPR041127">
    <property type="entry name" value="PET_hydrolase/cutinase-like"/>
</dbReference>
<proteinExistence type="inferred from homology"/>
<feature type="compositionally biased region" description="Low complexity" evidence="3">
    <location>
        <begin position="73"/>
        <end position="86"/>
    </location>
</feature>
<feature type="region of interest" description="Disordered" evidence="3">
    <location>
        <begin position="1"/>
        <end position="26"/>
    </location>
</feature>
<dbReference type="PANTHER" id="PTHR22946">
    <property type="entry name" value="DIENELACTONE HYDROLASE DOMAIN-CONTAINING PROTEIN-RELATED"/>
    <property type="match status" value="1"/>
</dbReference>
<comment type="caution">
    <text evidence="5">The sequence shown here is derived from an EMBL/GenBank/DDBJ whole genome shotgun (WGS) entry which is preliminary data.</text>
</comment>
<keyword evidence="6" id="KW-1185">Reference proteome</keyword>
<keyword evidence="2" id="KW-0378">Hydrolase</keyword>
<evidence type="ECO:0000256" key="3">
    <source>
        <dbReference type="SAM" id="MobiDB-lite"/>
    </source>
</evidence>
<evidence type="ECO:0000256" key="1">
    <source>
        <dbReference type="ARBA" id="ARBA00008645"/>
    </source>
</evidence>
<feature type="region of interest" description="Disordered" evidence="3">
    <location>
        <begin position="58"/>
        <end position="107"/>
    </location>
</feature>
<sequence>MPPGLPGRPSAPTRGLPGGTPLRTVVRMPRAASAPTRYRRPVCAVVASAVLLLGAGCSGGSSPDGPRESRQDGPSSAGPSYPSAGPLEGPYEVRTQTVGPDDVGGRFRGGTVYYPADGSRDYGVIAASPGLGADQSMVQAYGALLASHGFVLITFDTKTPQDSPAQRGRQMLDALDWAAEHSAAAGRADPDRLGVMGHSMGGGAALHAASRDPRIKAAVPLTPYAGKRDWSGVTAATLVVSGSDDEVAPPSGHARAFYDGLDDAKEKAYLELKGDHFVATPPDRLVSRQTVAWFKHFVGGDKAAGEDLCPAPREERVVASRDTCPYG</sequence>
<reference evidence="6" key="1">
    <citation type="journal article" date="2019" name="Int. J. Syst. Evol. Microbiol.">
        <title>The Global Catalogue of Microorganisms (GCM) 10K type strain sequencing project: providing services to taxonomists for standard genome sequencing and annotation.</title>
        <authorList>
            <consortium name="The Broad Institute Genomics Platform"/>
            <consortium name="The Broad Institute Genome Sequencing Center for Infectious Disease"/>
            <person name="Wu L."/>
            <person name="Ma J."/>
        </authorList>
    </citation>
    <scope>NUCLEOTIDE SEQUENCE [LARGE SCALE GENOMIC DNA]</scope>
    <source>
        <strain evidence="6">CGMCC 4.7178</strain>
    </source>
</reference>
<dbReference type="PANTHER" id="PTHR22946:SF9">
    <property type="entry name" value="POLYKETIDE TRANSFERASE AF380"/>
    <property type="match status" value="1"/>
</dbReference>
<dbReference type="Gene3D" id="3.40.50.1820">
    <property type="entry name" value="alpha/beta hydrolase"/>
    <property type="match status" value="1"/>
</dbReference>
<comment type="similarity">
    <text evidence="1">Belongs to the AB hydrolase superfamily.</text>
</comment>
<organism evidence="5 6">
    <name type="scientific">Streptomyces daqingensis</name>
    <dbReference type="NCBI Taxonomy" id="1472640"/>
    <lineage>
        <taxon>Bacteria</taxon>
        <taxon>Bacillati</taxon>
        <taxon>Actinomycetota</taxon>
        <taxon>Actinomycetes</taxon>
        <taxon>Kitasatosporales</taxon>
        <taxon>Streptomycetaceae</taxon>
        <taxon>Streptomyces</taxon>
    </lineage>
</organism>
<evidence type="ECO:0000259" key="4">
    <source>
        <dbReference type="Pfam" id="PF12740"/>
    </source>
</evidence>
<name>A0ABQ2MSW8_9ACTN</name>